<comment type="caution">
    <text evidence="1">The sequence shown here is derived from an EMBL/GenBank/DDBJ whole genome shotgun (WGS) entry which is preliminary data.</text>
</comment>
<keyword evidence="2" id="KW-1185">Reference proteome</keyword>
<dbReference type="EMBL" id="JBFOLK010000002">
    <property type="protein sequence ID" value="KAL2533780.1"/>
    <property type="molecule type" value="Genomic_DNA"/>
</dbReference>
<reference evidence="2" key="1">
    <citation type="submission" date="2024-07" db="EMBL/GenBank/DDBJ databases">
        <title>Two chromosome-level genome assemblies of Korean endemic species Abeliophyllum distichum and Forsythia ovata (Oleaceae).</title>
        <authorList>
            <person name="Jang H."/>
        </authorList>
    </citation>
    <scope>NUCLEOTIDE SEQUENCE [LARGE SCALE GENOMIC DNA]</scope>
</reference>
<organism evidence="1 2">
    <name type="scientific">Abeliophyllum distichum</name>
    <dbReference type="NCBI Taxonomy" id="126358"/>
    <lineage>
        <taxon>Eukaryota</taxon>
        <taxon>Viridiplantae</taxon>
        <taxon>Streptophyta</taxon>
        <taxon>Embryophyta</taxon>
        <taxon>Tracheophyta</taxon>
        <taxon>Spermatophyta</taxon>
        <taxon>Magnoliopsida</taxon>
        <taxon>eudicotyledons</taxon>
        <taxon>Gunneridae</taxon>
        <taxon>Pentapetalae</taxon>
        <taxon>asterids</taxon>
        <taxon>lamiids</taxon>
        <taxon>Lamiales</taxon>
        <taxon>Oleaceae</taxon>
        <taxon>Forsythieae</taxon>
        <taxon>Abeliophyllum</taxon>
    </lineage>
</organism>
<protein>
    <submittedName>
        <fullName evidence="1">Uncharacterized protein</fullName>
    </submittedName>
</protein>
<evidence type="ECO:0000313" key="1">
    <source>
        <dbReference type="EMBL" id="KAL2533780.1"/>
    </source>
</evidence>
<dbReference type="AlphaFoldDB" id="A0ABD1VB54"/>
<proteinExistence type="predicted"/>
<gene>
    <name evidence="1" type="ORF">Adt_07131</name>
</gene>
<sequence length="187" mass="22039">MLNEIVTKGSLLSLYQKYNFRESQMEMSKHLSEALPLGIVNFSYYKLKKWLTCNVKFPFCSGYSAETSIFGSLHTIMEQARQINLAIVLWDFSSWEENEDQFKERVQPFQGWKVCPNIRRFAKGRRNYLIIRYHSSLRKSMLTENNVCTWLCSRPCFPEFQDNTIGWFDGYIGVAIAKKTNSKLQWN</sequence>
<dbReference type="Proteomes" id="UP001604336">
    <property type="component" value="Unassembled WGS sequence"/>
</dbReference>
<evidence type="ECO:0000313" key="2">
    <source>
        <dbReference type="Proteomes" id="UP001604336"/>
    </source>
</evidence>
<accession>A0ABD1VB54</accession>
<name>A0ABD1VB54_9LAMI</name>